<sequence length="74" mass="8144">MLARVGPRAFPSRDPEHLLVGIRRPVSFLGYGGIQHLSIFLQQFAPYFSISSSNSRNNLCTQVNQGCSFSAGFP</sequence>
<reference evidence="1" key="1">
    <citation type="submission" date="2019-12" db="EMBL/GenBank/DDBJ databases">
        <title>Genome sequencing and annotation of Brassica cretica.</title>
        <authorList>
            <person name="Studholme D.J."/>
            <person name="Sarris P.F."/>
        </authorList>
    </citation>
    <scope>NUCLEOTIDE SEQUENCE</scope>
    <source>
        <strain evidence="1">PFS-102/07</strain>
        <tissue evidence="1">Leaf</tissue>
    </source>
</reference>
<organism evidence="1">
    <name type="scientific">Brassica cretica</name>
    <name type="common">Mustard</name>
    <dbReference type="NCBI Taxonomy" id="69181"/>
    <lineage>
        <taxon>Eukaryota</taxon>
        <taxon>Viridiplantae</taxon>
        <taxon>Streptophyta</taxon>
        <taxon>Embryophyta</taxon>
        <taxon>Tracheophyta</taxon>
        <taxon>Spermatophyta</taxon>
        <taxon>Magnoliopsida</taxon>
        <taxon>eudicotyledons</taxon>
        <taxon>Gunneridae</taxon>
        <taxon>Pentapetalae</taxon>
        <taxon>rosids</taxon>
        <taxon>malvids</taxon>
        <taxon>Brassicales</taxon>
        <taxon>Brassicaceae</taxon>
        <taxon>Brassiceae</taxon>
        <taxon>Brassica</taxon>
    </lineage>
</organism>
<proteinExistence type="predicted"/>
<name>A0A8S9IYH0_BRACR</name>
<dbReference type="AlphaFoldDB" id="A0A8S9IYH0"/>
<gene>
    <name evidence="1" type="ORF">F2Q70_00002923</name>
</gene>
<dbReference type="EMBL" id="QGKY02001015">
    <property type="protein sequence ID" value="KAF2574884.1"/>
    <property type="molecule type" value="Genomic_DNA"/>
</dbReference>
<accession>A0A8S9IYH0</accession>
<protein>
    <submittedName>
        <fullName evidence="1">Uncharacterized protein</fullName>
    </submittedName>
</protein>
<comment type="caution">
    <text evidence="1">The sequence shown here is derived from an EMBL/GenBank/DDBJ whole genome shotgun (WGS) entry which is preliminary data.</text>
</comment>
<evidence type="ECO:0000313" key="1">
    <source>
        <dbReference type="EMBL" id="KAF2574884.1"/>
    </source>
</evidence>